<reference evidence="1 2" key="1">
    <citation type="journal article" date="2021" name="Elife">
        <title>Chloroplast acquisition without the gene transfer in kleptoplastic sea slugs, Plakobranchus ocellatus.</title>
        <authorList>
            <person name="Maeda T."/>
            <person name="Takahashi S."/>
            <person name="Yoshida T."/>
            <person name="Shimamura S."/>
            <person name="Takaki Y."/>
            <person name="Nagai Y."/>
            <person name="Toyoda A."/>
            <person name="Suzuki Y."/>
            <person name="Arimoto A."/>
            <person name="Ishii H."/>
            <person name="Satoh N."/>
            <person name="Nishiyama T."/>
            <person name="Hasebe M."/>
            <person name="Maruyama T."/>
            <person name="Minagawa J."/>
            <person name="Obokata J."/>
            <person name="Shigenobu S."/>
        </authorList>
    </citation>
    <scope>NUCLEOTIDE SEQUENCE [LARGE SCALE GENOMIC DNA]</scope>
</reference>
<name>A0AAV4DX22_9GAST</name>
<dbReference type="EMBL" id="BLXT01008440">
    <property type="protein sequence ID" value="GFO48651.1"/>
    <property type="molecule type" value="Genomic_DNA"/>
</dbReference>
<dbReference type="SUPFAM" id="SSF56672">
    <property type="entry name" value="DNA/RNA polymerases"/>
    <property type="match status" value="1"/>
</dbReference>
<evidence type="ECO:0000313" key="2">
    <source>
        <dbReference type="Proteomes" id="UP000735302"/>
    </source>
</evidence>
<evidence type="ECO:0008006" key="3">
    <source>
        <dbReference type="Google" id="ProtNLM"/>
    </source>
</evidence>
<evidence type="ECO:0000313" key="1">
    <source>
        <dbReference type="EMBL" id="GFO48651.1"/>
    </source>
</evidence>
<dbReference type="InterPro" id="IPR043502">
    <property type="entry name" value="DNA/RNA_pol_sf"/>
</dbReference>
<comment type="caution">
    <text evidence="1">The sequence shown here is derived from an EMBL/GenBank/DDBJ whole genome shotgun (WGS) entry which is preliminary data.</text>
</comment>
<dbReference type="Gene3D" id="3.10.10.10">
    <property type="entry name" value="HIV Type 1 Reverse Transcriptase, subunit A, domain 1"/>
    <property type="match status" value="1"/>
</dbReference>
<keyword evidence="2" id="KW-1185">Reference proteome</keyword>
<organism evidence="1 2">
    <name type="scientific">Plakobranchus ocellatus</name>
    <dbReference type="NCBI Taxonomy" id="259542"/>
    <lineage>
        <taxon>Eukaryota</taxon>
        <taxon>Metazoa</taxon>
        <taxon>Spiralia</taxon>
        <taxon>Lophotrochozoa</taxon>
        <taxon>Mollusca</taxon>
        <taxon>Gastropoda</taxon>
        <taxon>Heterobranchia</taxon>
        <taxon>Euthyneura</taxon>
        <taxon>Panpulmonata</taxon>
        <taxon>Sacoglossa</taxon>
        <taxon>Placobranchoidea</taxon>
        <taxon>Plakobranchidae</taxon>
        <taxon>Plakobranchus</taxon>
    </lineage>
</organism>
<accession>A0AAV4DX22</accession>
<dbReference type="Proteomes" id="UP000735302">
    <property type="component" value="Unassembled WGS sequence"/>
</dbReference>
<sequence length="127" mass="13624">MSSLLKGYRTRDAVSGETPIVIGSVSTTSLAVVDDDDEAIVAVSTVALNDHSDSTTVEDHLLELTSSTPVRHRPYPFRYAMKQTLRNELGVMGNLEIIRTSNSSYASSVVVVKKKGALNASVLTIVS</sequence>
<dbReference type="AlphaFoldDB" id="A0AAV4DX22"/>
<gene>
    <name evidence="1" type="ORF">PoB_007515600</name>
</gene>
<protein>
    <recommendedName>
        <fullName evidence="3">Reverse transcriptase</fullName>
    </recommendedName>
</protein>
<proteinExistence type="predicted"/>